<feature type="non-terminal residue" evidence="1">
    <location>
        <position position="1"/>
    </location>
</feature>
<name>A0ABY7EG62_MYAAR</name>
<evidence type="ECO:0000313" key="1">
    <source>
        <dbReference type="EMBL" id="WAR09005.1"/>
    </source>
</evidence>
<protein>
    <submittedName>
        <fullName evidence="1">Uncharacterized protein</fullName>
    </submittedName>
</protein>
<dbReference type="EMBL" id="CP111017">
    <property type="protein sequence ID" value="WAR09005.1"/>
    <property type="molecule type" value="Genomic_DNA"/>
</dbReference>
<evidence type="ECO:0000313" key="2">
    <source>
        <dbReference type="Proteomes" id="UP001164746"/>
    </source>
</evidence>
<dbReference type="Proteomes" id="UP001164746">
    <property type="component" value="Chromosome 6"/>
</dbReference>
<gene>
    <name evidence="1" type="ORF">MAR_018963</name>
</gene>
<feature type="non-terminal residue" evidence="1">
    <location>
        <position position="59"/>
    </location>
</feature>
<reference evidence="1" key="1">
    <citation type="submission" date="2022-11" db="EMBL/GenBank/DDBJ databases">
        <title>Centuries of genome instability and evolution in soft-shell clam transmissible cancer (bioRxiv).</title>
        <authorList>
            <person name="Hart S.F.M."/>
            <person name="Yonemitsu M.A."/>
            <person name="Giersch R.M."/>
            <person name="Beal B.F."/>
            <person name="Arriagada G."/>
            <person name="Davis B.W."/>
            <person name="Ostrander E.A."/>
            <person name="Goff S.P."/>
            <person name="Metzger M.J."/>
        </authorList>
    </citation>
    <scope>NUCLEOTIDE SEQUENCE</scope>
    <source>
        <strain evidence="1">MELC-2E11</strain>
        <tissue evidence="1">Siphon/mantle</tissue>
    </source>
</reference>
<sequence length="59" mass="6753">FIDGCEFVYIDIGVWCESKHNNSINSAIDHYFKTGEEDSGYKCLCIETAPYFYNDACIV</sequence>
<organism evidence="1 2">
    <name type="scientific">Mya arenaria</name>
    <name type="common">Soft-shell clam</name>
    <dbReference type="NCBI Taxonomy" id="6604"/>
    <lineage>
        <taxon>Eukaryota</taxon>
        <taxon>Metazoa</taxon>
        <taxon>Spiralia</taxon>
        <taxon>Lophotrochozoa</taxon>
        <taxon>Mollusca</taxon>
        <taxon>Bivalvia</taxon>
        <taxon>Autobranchia</taxon>
        <taxon>Heteroconchia</taxon>
        <taxon>Euheterodonta</taxon>
        <taxon>Imparidentia</taxon>
        <taxon>Neoheterodontei</taxon>
        <taxon>Myida</taxon>
        <taxon>Myoidea</taxon>
        <taxon>Myidae</taxon>
        <taxon>Mya</taxon>
    </lineage>
</organism>
<keyword evidence="2" id="KW-1185">Reference proteome</keyword>
<accession>A0ABY7EG62</accession>
<proteinExistence type="predicted"/>